<evidence type="ECO:0000313" key="3">
    <source>
        <dbReference type="Proteomes" id="UP000248066"/>
    </source>
</evidence>
<feature type="transmembrane region" description="Helical" evidence="1">
    <location>
        <begin position="35"/>
        <end position="56"/>
    </location>
</feature>
<dbReference type="InterPro" id="IPR016945">
    <property type="entry name" value="UCP030092"/>
</dbReference>
<feature type="transmembrane region" description="Helical" evidence="1">
    <location>
        <begin position="62"/>
        <end position="84"/>
    </location>
</feature>
<evidence type="ECO:0008006" key="4">
    <source>
        <dbReference type="Google" id="ProtNLM"/>
    </source>
</evidence>
<keyword evidence="1" id="KW-1133">Transmembrane helix</keyword>
<reference evidence="2 3" key="1">
    <citation type="submission" date="2017-10" db="EMBL/GenBank/DDBJ databases">
        <title>Bacillus sp. nov., a halophilic bacterium isolated from a Yangshapao Lake.</title>
        <authorList>
            <person name="Wang H."/>
        </authorList>
    </citation>
    <scope>NUCLEOTIDE SEQUENCE [LARGE SCALE GENOMIC DNA]</scope>
    <source>
        <strain evidence="2 3">YSP-3</strain>
    </source>
</reference>
<evidence type="ECO:0000256" key="1">
    <source>
        <dbReference type="SAM" id="Phobius"/>
    </source>
</evidence>
<accession>A0A2W0HAT5</accession>
<keyword evidence="3" id="KW-1185">Reference proteome</keyword>
<dbReference type="Proteomes" id="UP000248066">
    <property type="component" value="Unassembled WGS sequence"/>
</dbReference>
<dbReference type="PIRSF" id="PIRSF030092">
    <property type="entry name" value="UCP030092"/>
    <property type="match status" value="1"/>
</dbReference>
<dbReference type="AlphaFoldDB" id="A0A2W0HAT5"/>
<sequence length="125" mass="14651">MNILGGIAATLVTVPFIAFYLVYIVTVKLTRKKSVALRTAVDGSLLFFMLAVHFFILEIWGLSLIQYVFALMFLTAIIFTLIHWKKYEEVQFIRIVKGVWRFQFVLFFVLYFVLMFVGFYIRLTA</sequence>
<dbReference type="OrthoDB" id="2353183at2"/>
<protein>
    <recommendedName>
        <fullName evidence="4">DUF3397 domain-containing protein</fullName>
    </recommendedName>
</protein>
<dbReference type="EMBL" id="PDOF01000001">
    <property type="protein sequence ID" value="PYZ97916.1"/>
    <property type="molecule type" value="Genomic_DNA"/>
</dbReference>
<proteinExistence type="predicted"/>
<keyword evidence="1" id="KW-0812">Transmembrane</keyword>
<dbReference type="Pfam" id="PF11877">
    <property type="entry name" value="DUF3397"/>
    <property type="match status" value="1"/>
</dbReference>
<name>A0A2W0HAT5_9BACI</name>
<comment type="caution">
    <text evidence="2">The sequence shown here is derived from an EMBL/GenBank/DDBJ whole genome shotgun (WGS) entry which is preliminary data.</text>
</comment>
<organism evidence="2 3">
    <name type="scientific">Alteribacter lacisalsi</name>
    <dbReference type="NCBI Taxonomy" id="2045244"/>
    <lineage>
        <taxon>Bacteria</taxon>
        <taxon>Bacillati</taxon>
        <taxon>Bacillota</taxon>
        <taxon>Bacilli</taxon>
        <taxon>Bacillales</taxon>
        <taxon>Bacillaceae</taxon>
        <taxon>Alteribacter</taxon>
    </lineage>
</organism>
<dbReference type="RefSeq" id="WP_110517473.1">
    <property type="nucleotide sequence ID" value="NZ_PDOF01000001.1"/>
</dbReference>
<gene>
    <name evidence="2" type="ORF">CR205_04790</name>
</gene>
<feature type="transmembrane region" description="Helical" evidence="1">
    <location>
        <begin position="6"/>
        <end position="23"/>
    </location>
</feature>
<evidence type="ECO:0000313" key="2">
    <source>
        <dbReference type="EMBL" id="PYZ97916.1"/>
    </source>
</evidence>
<feature type="transmembrane region" description="Helical" evidence="1">
    <location>
        <begin position="104"/>
        <end position="123"/>
    </location>
</feature>
<keyword evidence="1" id="KW-0472">Membrane</keyword>
<dbReference type="InterPro" id="IPR024515">
    <property type="entry name" value="DUF3397"/>
</dbReference>